<gene>
    <name evidence="4" type="ORF">EV678_0063</name>
</gene>
<dbReference type="Pfam" id="PF02321">
    <property type="entry name" value="OEP"/>
    <property type="match status" value="2"/>
</dbReference>
<keyword evidence="2" id="KW-1134">Transmembrane beta strand</keyword>
<dbReference type="PROSITE" id="PS51257">
    <property type="entry name" value="PROKAR_LIPOPROTEIN"/>
    <property type="match status" value="1"/>
</dbReference>
<dbReference type="SUPFAM" id="SSF56954">
    <property type="entry name" value="Outer membrane efflux proteins (OEP)"/>
    <property type="match status" value="1"/>
</dbReference>
<dbReference type="RefSeq" id="WP_130458094.1">
    <property type="nucleotide sequence ID" value="NZ_SHKM01000001.1"/>
</dbReference>
<feature type="coiled-coil region" evidence="3">
    <location>
        <begin position="231"/>
        <end position="258"/>
    </location>
</feature>
<comment type="similarity">
    <text evidence="1 2">Belongs to the outer membrane factor (OMF) (TC 1.B.17) family.</text>
</comment>
<comment type="caution">
    <text evidence="4">The sequence shown here is derived from an EMBL/GenBank/DDBJ whole genome shotgun (WGS) entry which is preliminary data.</text>
</comment>
<keyword evidence="2" id="KW-0564">Palmitate</keyword>
<protein>
    <submittedName>
        <fullName evidence="4">Multidrug efflux system outer membrane protein</fullName>
    </submittedName>
</protein>
<keyword evidence="2" id="KW-0812">Transmembrane</keyword>
<dbReference type="PANTHER" id="PTHR30203:SF30">
    <property type="entry name" value="OUTER MEMBRANE PROTEIN-RELATED"/>
    <property type="match status" value="1"/>
</dbReference>
<comment type="subcellular location">
    <subcellularLocation>
        <location evidence="2">Cell membrane</location>
        <topology evidence="2">Lipid-anchor</topology>
    </subcellularLocation>
</comment>
<keyword evidence="2" id="KW-0472">Membrane</keyword>
<dbReference type="Proteomes" id="UP000292136">
    <property type="component" value="Unassembled WGS sequence"/>
</dbReference>
<name>A0ABY0INZ1_9RHOO</name>
<dbReference type="PANTHER" id="PTHR30203">
    <property type="entry name" value="OUTER MEMBRANE CATION EFFLUX PROTEIN"/>
    <property type="match status" value="1"/>
</dbReference>
<dbReference type="Gene3D" id="2.20.200.10">
    <property type="entry name" value="Outer membrane efflux proteins (OEP)"/>
    <property type="match status" value="1"/>
</dbReference>
<dbReference type="InterPro" id="IPR010131">
    <property type="entry name" value="MdtP/NodT-like"/>
</dbReference>
<evidence type="ECO:0000313" key="5">
    <source>
        <dbReference type="Proteomes" id="UP000292136"/>
    </source>
</evidence>
<organism evidence="4 5">
    <name type="scientific">Azospira oryzae</name>
    <dbReference type="NCBI Taxonomy" id="146939"/>
    <lineage>
        <taxon>Bacteria</taxon>
        <taxon>Pseudomonadati</taxon>
        <taxon>Pseudomonadota</taxon>
        <taxon>Betaproteobacteria</taxon>
        <taxon>Rhodocyclales</taxon>
        <taxon>Rhodocyclaceae</taxon>
        <taxon>Azospira</taxon>
    </lineage>
</organism>
<dbReference type="EMBL" id="SHKM01000001">
    <property type="protein sequence ID" value="RZT89283.1"/>
    <property type="molecule type" value="Genomic_DNA"/>
</dbReference>
<proteinExistence type="inferred from homology"/>
<dbReference type="Gene3D" id="1.20.1600.10">
    <property type="entry name" value="Outer membrane efflux proteins (OEP)"/>
    <property type="match status" value="1"/>
</dbReference>
<keyword evidence="3" id="KW-0175">Coiled coil</keyword>
<evidence type="ECO:0000256" key="3">
    <source>
        <dbReference type="SAM" id="Coils"/>
    </source>
</evidence>
<accession>A0ABY0INZ1</accession>
<reference evidence="4 5" key="1">
    <citation type="submission" date="2019-02" db="EMBL/GenBank/DDBJ databases">
        <title>Genomic Encyclopedia of Type Strains, Phase IV (KMG-IV): sequencing the most valuable type-strain genomes for metagenomic binning, comparative biology and taxonomic classification.</title>
        <authorList>
            <person name="Goeker M."/>
        </authorList>
    </citation>
    <scope>NUCLEOTIDE SEQUENCE [LARGE SCALE GENOMIC DNA]</scope>
    <source>
        <strain evidence="4 5">DSM 21223</strain>
    </source>
</reference>
<keyword evidence="5" id="KW-1185">Reference proteome</keyword>
<evidence type="ECO:0000256" key="1">
    <source>
        <dbReference type="ARBA" id="ARBA00007613"/>
    </source>
</evidence>
<dbReference type="NCBIfam" id="TIGR01845">
    <property type="entry name" value="outer_NodT"/>
    <property type="match status" value="1"/>
</dbReference>
<keyword evidence="2" id="KW-0449">Lipoprotein</keyword>
<evidence type="ECO:0000313" key="4">
    <source>
        <dbReference type="EMBL" id="RZT89283.1"/>
    </source>
</evidence>
<evidence type="ECO:0000256" key="2">
    <source>
        <dbReference type="RuleBase" id="RU362097"/>
    </source>
</evidence>
<sequence length="500" mass="53175">MSRPASHAPFALSQGLVATLTLLALAGCAVGPDYKRPEATLPEAYVATAEAAPAAQAPVEKEWWKLFQDATLNDLVRQAQEHNHDLLLAVAQVEEAEGVAREAGAAFFPQIDANASGGRNEISMKTDPLPAANTQRLRDSRKASLSTSFEIDVWGKLRRANEAARAQLLSSRYARDTVELSVASLVTNAYLTLRAADADLALTRDTVTTREKALDIVKSKQEAGSASPLDLHQAESTLATAQAQAASLRRQRAVAETQLALLTGKPDLKIAAGDLRQLPLPPVPPAGLPSSLLEARPDIRQAEETLVAANAKIGVAKAALYPSLSLTGSLGSESAALTNLFTSAAGAWSLGLAATMPIFDFGRNAARIDQATAKQKQALISYQKTVQTAFKEVNDALVGLRENGEGERAQEKRVQATQKTLELAQLRYEAGYSAFLEVLDAQRSANDALLDYVSTRQARLTSAVDLFKALGGGWKDDFKAESLKNSGNDQAAAPVAKAGQ</sequence>
<dbReference type="InterPro" id="IPR003423">
    <property type="entry name" value="OMP_efflux"/>
</dbReference>